<feature type="transmembrane region" description="Helical" evidence="1">
    <location>
        <begin position="132"/>
        <end position="151"/>
    </location>
</feature>
<keyword evidence="1" id="KW-1133">Transmembrane helix</keyword>
<feature type="transmembrane region" description="Helical" evidence="1">
    <location>
        <begin position="102"/>
        <end position="120"/>
    </location>
</feature>
<keyword evidence="1" id="KW-0812">Transmembrane</keyword>
<sequence>MISEDIFRESQTVEKLLRYYSIIFSVQALVFGASFLLKGEMAFSLNVSALVAFVVFLSTGSIESEDACSAVFLAGVFTGLAAIVATFDNPANSSGFFDQKHFVVLLLVFLFAVIACIGLPTLPSDIHDKLPIIGLVAVSLFAATIAARAAIHFTPSYVVLMILAFIFFITAYFALKRIA</sequence>
<name>A0A1G2EZX0_9BACT</name>
<dbReference type="AlphaFoldDB" id="A0A1G2EZX0"/>
<proteinExistence type="predicted"/>
<feature type="transmembrane region" description="Helical" evidence="1">
    <location>
        <begin position="43"/>
        <end position="60"/>
    </location>
</feature>
<protein>
    <submittedName>
        <fullName evidence="2">Uncharacterized protein</fullName>
    </submittedName>
</protein>
<dbReference type="Proteomes" id="UP000177486">
    <property type="component" value="Unassembled WGS sequence"/>
</dbReference>
<evidence type="ECO:0000313" key="2">
    <source>
        <dbReference type="EMBL" id="OGZ30828.1"/>
    </source>
</evidence>
<reference evidence="2 3" key="1">
    <citation type="journal article" date="2016" name="Nat. Commun.">
        <title>Thousands of microbial genomes shed light on interconnected biogeochemical processes in an aquifer system.</title>
        <authorList>
            <person name="Anantharaman K."/>
            <person name="Brown C.T."/>
            <person name="Hug L.A."/>
            <person name="Sharon I."/>
            <person name="Castelle C.J."/>
            <person name="Probst A.J."/>
            <person name="Thomas B.C."/>
            <person name="Singh A."/>
            <person name="Wilkins M.J."/>
            <person name="Karaoz U."/>
            <person name="Brodie E.L."/>
            <person name="Williams K.H."/>
            <person name="Hubbard S.S."/>
            <person name="Banfield J.F."/>
        </authorList>
    </citation>
    <scope>NUCLEOTIDE SEQUENCE [LARGE SCALE GENOMIC DNA]</scope>
</reference>
<evidence type="ECO:0000256" key="1">
    <source>
        <dbReference type="SAM" id="Phobius"/>
    </source>
</evidence>
<feature type="transmembrane region" description="Helical" evidence="1">
    <location>
        <begin position="67"/>
        <end position="87"/>
    </location>
</feature>
<organism evidence="2 3">
    <name type="scientific">Candidatus Niyogibacteria bacterium RIFCSPLOWO2_01_FULL_45_48</name>
    <dbReference type="NCBI Taxonomy" id="1801724"/>
    <lineage>
        <taxon>Bacteria</taxon>
        <taxon>Candidatus Niyogiibacteriota</taxon>
    </lineage>
</organism>
<comment type="caution">
    <text evidence="2">The sequence shown here is derived from an EMBL/GenBank/DDBJ whole genome shotgun (WGS) entry which is preliminary data.</text>
</comment>
<accession>A0A1G2EZX0</accession>
<evidence type="ECO:0000313" key="3">
    <source>
        <dbReference type="Proteomes" id="UP000177486"/>
    </source>
</evidence>
<feature type="transmembrane region" description="Helical" evidence="1">
    <location>
        <begin position="16"/>
        <end position="37"/>
    </location>
</feature>
<gene>
    <name evidence="2" type="ORF">A2931_01855</name>
</gene>
<feature type="transmembrane region" description="Helical" evidence="1">
    <location>
        <begin position="157"/>
        <end position="175"/>
    </location>
</feature>
<dbReference type="EMBL" id="MHMQ01000013">
    <property type="protein sequence ID" value="OGZ30828.1"/>
    <property type="molecule type" value="Genomic_DNA"/>
</dbReference>
<keyword evidence="1" id="KW-0472">Membrane</keyword>